<protein>
    <submittedName>
        <fullName evidence="1">Uncharacterized protein</fullName>
    </submittedName>
</protein>
<dbReference type="AlphaFoldDB" id="A0A7J5DSI0"/>
<evidence type="ECO:0000313" key="2">
    <source>
        <dbReference type="Proteomes" id="UP000449906"/>
    </source>
</evidence>
<comment type="caution">
    <text evidence="1">The sequence shown here is derived from an EMBL/GenBank/DDBJ whole genome shotgun (WGS) entry which is preliminary data.</text>
</comment>
<organism evidence="1 2">
    <name type="scientific">Nocardioides simplex</name>
    <name type="common">Arthrobacter simplex</name>
    <dbReference type="NCBI Taxonomy" id="2045"/>
    <lineage>
        <taxon>Bacteria</taxon>
        <taxon>Bacillati</taxon>
        <taxon>Actinomycetota</taxon>
        <taxon>Actinomycetes</taxon>
        <taxon>Propionibacteriales</taxon>
        <taxon>Nocardioidaceae</taxon>
        <taxon>Pimelobacter</taxon>
    </lineage>
</organism>
<name>A0A7J5DSI0_NOCSI</name>
<accession>A0A7J5DSI0</accession>
<dbReference type="EMBL" id="WBVM01000004">
    <property type="protein sequence ID" value="KAB2807915.1"/>
    <property type="molecule type" value="Genomic_DNA"/>
</dbReference>
<sequence length="81" mass="8874">METDPGVFRRWVQRLAERALDVTDGPYIVVARDPDDGSTYFTGPYPTALAALAAADAEVRRQDETPDTVRLEISVAPLAEP</sequence>
<proteinExistence type="predicted"/>
<evidence type="ECO:0000313" key="1">
    <source>
        <dbReference type="EMBL" id="KAB2807915.1"/>
    </source>
</evidence>
<dbReference type="RefSeq" id="WP_151582382.1">
    <property type="nucleotide sequence ID" value="NZ_WBVM01000004.1"/>
</dbReference>
<reference evidence="1 2" key="1">
    <citation type="submission" date="2019-09" db="EMBL/GenBank/DDBJ databases">
        <title>Pimelobacter sp. isolated from Paulinella.</title>
        <authorList>
            <person name="Jeong S.E."/>
        </authorList>
    </citation>
    <scope>NUCLEOTIDE SEQUENCE [LARGE SCALE GENOMIC DNA]</scope>
    <source>
        <strain evidence="1 2">Pch-N</strain>
    </source>
</reference>
<dbReference type="Proteomes" id="UP000449906">
    <property type="component" value="Unassembled WGS sequence"/>
</dbReference>
<gene>
    <name evidence="1" type="ORF">F9L07_24875</name>
</gene>